<dbReference type="PANTHER" id="PTHR10302:SF27">
    <property type="entry name" value="SINGLE-STRANDED DNA-BINDING PROTEIN"/>
    <property type="match status" value="1"/>
</dbReference>
<dbReference type="HAMAP" id="MF_00984">
    <property type="entry name" value="SSB"/>
    <property type="match status" value="1"/>
</dbReference>
<dbReference type="Pfam" id="PF00436">
    <property type="entry name" value="SSB"/>
    <property type="match status" value="1"/>
</dbReference>
<dbReference type="HOGENOM" id="CLU_078758_6_0_12"/>
<evidence type="ECO:0000256" key="1">
    <source>
        <dbReference type="ARBA" id="ARBA00023125"/>
    </source>
</evidence>
<organism evidence="4 5">
    <name type="scientific">Salinispira pacifica</name>
    <dbReference type="NCBI Taxonomy" id="1307761"/>
    <lineage>
        <taxon>Bacteria</taxon>
        <taxon>Pseudomonadati</taxon>
        <taxon>Spirochaetota</taxon>
        <taxon>Spirochaetia</taxon>
        <taxon>Spirochaetales</taxon>
        <taxon>Spirochaetaceae</taxon>
        <taxon>Salinispira</taxon>
    </lineage>
</organism>
<dbReference type="AlphaFoldDB" id="V5WCX2"/>
<dbReference type="EMBL" id="CP006939">
    <property type="protein sequence ID" value="AHC13637.1"/>
    <property type="molecule type" value="Genomic_DNA"/>
</dbReference>
<dbReference type="OrthoDB" id="9809878at2"/>
<dbReference type="SUPFAM" id="SSF50249">
    <property type="entry name" value="Nucleic acid-binding proteins"/>
    <property type="match status" value="1"/>
</dbReference>
<dbReference type="InterPro" id="IPR012340">
    <property type="entry name" value="NA-bd_OB-fold"/>
</dbReference>
<dbReference type="InterPro" id="IPR011344">
    <property type="entry name" value="ssDNA-bd"/>
</dbReference>
<dbReference type="PANTHER" id="PTHR10302">
    <property type="entry name" value="SINGLE-STRANDED DNA-BINDING PROTEIN"/>
    <property type="match status" value="1"/>
</dbReference>
<proteinExistence type="inferred from homology"/>
<protein>
    <recommendedName>
        <fullName evidence="2 3">Single-stranded DNA-binding protein</fullName>
        <shortName evidence="2">SSB</shortName>
    </recommendedName>
</protein>
<comment type="subunit">
    <text evidence="2">Homotetramer.</text>
</comment>
<dbReference type="PROSITE" id="PS50935">
    <property type="entry name" value="SSB"/>
    <property type="match status" value="1"/>
</dbReference>
<gene>
    <name evidence="4" type="ORF">L21SP2_0193</name>
</gene>
<keyword evidence="5" id="KW-1185">Reference proteome</keyword>
<dbReference type="InterPro" id="IPR000424">
    <property type="entry name" value="Primosome_PriB/ssb"/>
</dbReference>
<evidence type="ECO:0000256" key="3">
    <source>
        <dbReference type="PIRNR" id="PIRNR002070"/>
    </source>
</evidence>
<dbReference type="PIRSF" id="PIRSF002070">
    <property type="entry name" value="SSB"/>
    <property type="match status" value="1"/>
</dbReference>
<evidence type="ECO:0000256" key="2">
    <source>
        <dbReference type="HAMAP-Rule" id="MF_00984"/>
    </source>
</evidence>
<dbReference type="STRING" id="1307761.L21SP2_0193"/>
<name>V5WCX2_9SPIO</name>
<comment type="caution">
    <text evidence="2">Lacks conserved residue(s) required for the propagation of feature annotation.</text>
</comment>
<dbReference type="eggNOG" id="COG0629">
    <property type="taxonomic scope" value="Bacteria"/>
</dbReference>
<dbReference type="Proteomes" id="UP000018680">
    <property type="component" value="Chromosome"/>
</dbReference>
<dbReference type="GO" id="GO:0003697">
    <property type="term" value="F:single-stranded DNA binding"/>
    <property type="evidence" value="ECO:0007669"/>
    <property type="project" value="UniProtKB-UniRule"/>
</dbReference>
<dbReference type="RefSeq" id="WP_024266570.1">
    <property type="nucleotide sequence ID" value="NC_023035.1"/>
</dbReference>
<dbReference type="Gene3D" id="2.40.50.140">
    <property type="entry name" value="Nucleic acid-binding proteins"/>
    <property type="match status" value="1"/>
</dbReference>
<dbReference type="GO" id="GO:0006260">
    <property type="term" value="P:DNA replication"/>
    <property type="evidence" value="ECO:0007669"/>
    <property type="project" value="InterPro"/>
</dbReference>
<dbReference type="KEGG" id="slr:L21SP2_0193"/>
<evidence type="ECO:0000313" key="5">
    <source>
        <dbReference type="Proteomes" id="UP000018680"/>
    </source>
</evidence>
<evidence type="ECO:0000313" key="4">
    <source>
        <dbReference type="EMBL" id="AHC13637.1"/>
    </source>
</evidence>
<keyword evidence="1 2" id="KW-0238">DNA-binding</keyword>
<sequence>MSANLNSVLLDGNLTRDPELRETSKGTSVCHFGLASNRYYEVNDEKVEEVSFFDVESWSKLAEACDKHLSKGRGIRVIGRLKQDRWQDKEGQNRSRVKVVADHIVFKPKISRNEASQADSEKEIENGKEYDLLEAEEREAAML</sequence>
<accession>V5WCX2</accession>
<dbReference type="NCBIfam" id="TIGR00621">
    <property type="entry name" value="ssb"/>
    <property type="match status" value="1"/>
</dbReference>
<dbReference type="GO" id="GO:0009295">
    <property type="term" value="C:nucleoid"/>
    <property type="evidence" value="ECO:0007669"/>
    <property type="project" value="TreeGrafter"/>
</dbReference>
<dbReference type="CDD" id="cd04496">
    <property type="entry name" value="SSB_OBF"/>
    <property type="match status" value="1"/>
</dbReference>
<reference evidence="4 5" key="1">
    <citation type="journal article" date="2015" name="Stand. Genomic Sci.">
        <title>Complete genome sequence and description of Salinispira pacifica gen. nov., sp. nov., a novel spirochaete isolated form a hypersaline microbial mat.</title>
        <authorList>
            <person name="Ben Hania W."/>
            <person name="Joseph M."/>
            <person name="Schumann P."/>
            <person name="Bunk B."/>
            <person name="Fiebig A."/>
            <person name="Sproer C."/>
            <person name="Klenk H.P."/>
            <person name="Fardeau M.L."/>
            <person name="Spring S."/>
        </authorList>
    </citation>
    <scope>NUCLEOTIDE SEQUENCE [LARGE SCALE GENOMIC DNA]</scope>
    <source>
        <strain evidence="4 5">L21-RPul-D2</strain>
    </source>
</reference>